<evidence type="ECO:0000313" key="3">
    <source>
        <dbReference type="Proteomes" id="UP000827092"/>
    </source>
</evidence>
<sequence length="311" mass="36334">MAKKKNSKSKFAEAIDPRFTGVVQTLKNEAKISNIPKKFFKREVNSDGNEAFQNYLRKRWYDYMESNVEYVVLPPEQQRNKWEFPEIEEVELLNGILIPLSIEEKPESPPDVPIFPQKSVIEENNGQDAPPKKKRKKKTESSGVSIIPQNSVIKENDGQDAPPKKKGKNKLESSPDVPILSQNSDIEENNRHTPPKKKKKKEKVCKNKMTFDSDEAFQEHLRKRWYDYMESKVEYVVLPPEQQRNKWEFPEIKEVELLPGIPIIPNKEEKDGQEAPPKKKRKKEKKKEKECFKEVAVTAEWLEKQAKLYIS</sequence>
<feature type="compositionally biased region" description="Polar residues" evidence="1">
    <location>
        <begin position="141"/>
        <end position="153"/>
    </location>
</feature>
<dbReference type="Proteomes" id="UP000827092">
    <property type="component" value="Unassembled WGS sequence"/>
</dbReference>
<feature type="compositionally biased region" description="Basic residues" evidence="1">
    <location>
        <begin position="193"/>
        <end position="203"/>
    </location>
</feature>
<dbReference type="EMBL" id="JAFNEN010000162">
    <property type="protein sequence ID" value="KAG8191251.1"/>
    <property type="molecule type" value="Genomic_DNA"/>
</dbReference>
<proteinExistence type="predicted"/>
<gene>
    <name evidence="2" type="ORF">JTE90_003263</name>
</gene>
<evidence type="ECO:0000313" key="2">
    <source>
        <dbReference type="EMBL" id="KAG8191251.1"/>
    </source>
</evidence>
<dbReference type="AlphaFoldDB" id="A0AAV6V6F5"/>
<feature type="region of interest" description="Disordered" evidence="1">
    <location>
        <begin position="104"/>
        <end position="206"/>
    </location>
</feature>
<evidence type="ECO:0000256" key="1">
    <source>
        <dbReference type="SAM" id="MobiDB-lite"/>
    </source>
</evidence>
<keyword evidence="3" id="KW-1185">Reference proteome</keyword>
<accession>A0AAV6V6F5</accession>
<comment type="caution">
    <text evidence="2">The sequence shown here is derived from an EMBL/GenBank/DDBJ whole genome shotgun (WGS) entry which is preliminary data.</text>
</comment>
<protein>
    <submittedName>
        <fullName evidence="2">Uncharacterized protein</fullName>
    </submittedName>
</protein>
<organism evidence="2 3">
    <name type="scientific">Oedothorax gibbosus</name>
    <dbReference type="NCBI Taxonomy" id="931172"/>
    <lineage>
        <taxon>Eukaryota</taxon>
        <taxon>Metazoa</taxon>
        <taxon>Ecdysozoa</taxon>
        <taxon>Arthropoda</taxon>
        <taxon>Chelicerata</taxon>
        <taxon>Arachnida</taxon>
        <taxon>Araneae</taxon>
        <taxon>Araneomorphae</taxon>
        <taxon>Entelegynae</taxon>
        <taxon>Araneoidea</taxon>
        <taxon>Linyphiidae</taxon>
        <taxon>Erigoninae</taxon>
        <taxon>Oedothorax</taxon>
    </lineage>
</organism>
<name>A0AAV6V6F5_9ARAC</name>
<feature type="region of interest" description="Disordered" evidence="1">
    <location>
        <begin position="263"/>
        <end position="290"/>
    </location>
</feature>
<feature type="compositionally biased region" description="Basic and acidic residues" evidence="1">
    <location>
        <begin position="266"/>
        <end position="277"/>
    </location>
</feature>
<reference evidence="2 3" key="1">
    <citation type="journal article" date="2022" name="Nat. Ecol. Evol.">
        <title>A masculinizing supergene underlies an exaggerated male reproductive morph in a spider.</title>
        <authorList>
            <person name="Hendrickx F."/>
            <person name="De Corte Z."/>
            <person name="Sonet G."/>
            <person name="Van Belleghem S.M."/>
            <person name="Kostlbacher S."/>
            <person name="Vangestel C."/>
        </authorList>
    </citation>
    <scope>NUCLEOTIDE SEQUENCE [LARGE SCALE GENOMIC DNA]</scope>
    <source>
        <strain evidence="2">W744_W776</strain>
    </source>
</reference>